<keyword evidence="5" id="KW-0479">Metal-binding</keyword>
<evidence type="ECO:0000256" key="8">
    <source>
        <dbReference type="ARBA" id="ARBA00022801"/>
    </source>
</evidence>
<evidence type="ECO:0000256" key="5">
    <source>
        <dbReference type="ARBA" id="ARBA00022723"/>
    </source>
</evidence>
<evidence type="ECO:0000259" key="12">
    <source>
        <dbReference type="PROSITE" id="PS52020"/>
    </source>
</evidence>
<evidence type="ECO:0000256" key="11">
    <source>
        <dbReference type="SAM" id="MobiDB-lite"/>
    </source>
</evidence>
<proteinExistence type="predicted"/>
<dbReference type="GO" id="GO:0046872">
    <property type="term" value="F:metal ion binding"/>
    <property type="evidence" value="ECO:0007669"/>
    <property type="project" value="UniProtKB-KW"/>
</dbReference>
<keyword evidence="4" id="KW-0540">Nuclease</keyword>
<keyword evidence="1" id="KW-0808">Transferase</keyword>
<gene>
    <name evidence="13" type="ORF">SCP_1400450</name>
</gene>
<dbReference type="EMBL" id="BFAD01000014">
    <property type="protein sequence ID" value="GBE88640.1"/>
    <property type="molecule type" value="Genomic_DNA"/>
</dbReference>
<dbReference type="InterPro" id="IPR027417">
    <property type="entry name" value="P-loop_NTPase"/>
</dbReference>
<dbReference type="InterPro" id="IPR022692">
    <property type="entry name" value="Gemini_AL1_REP_central"/>
</dbReference>
<evidence type="ECO:0000256" key="6">
    <source>
        <dbReference type="ARBA" id="ARBA00022741"/>
    </source>
</evidence>
<dbReference type="InParanoid" id="A0A401H2Q0"/>
<keyword evidence="2" id="KW-0548">Nucleotidyltransferase</keyword>
<dbReference type="Pfam" id="PF08283">
    <property type="entry name" value="Gemini_AL1_M"/>
    <property type="match status" value="1"/>
</dbReference>
<dbReference type="InterPro" id="IPR049912">
    <property type="entry name" value="CRESS_DNA_REP"/>
</dbReference>
<dbReference type="GO" id="GO:0003677">
    <property type="term" value="F:DNA binding"/>
    <property type="evidence" value="ECO:0007669"/>
    <property type="project" value="UniProtKB-KW"/>
</dbReference>
<dbReference type="AlphaFoldDB" id="A0A401H2Q0"/>
<keyword evidence="7" id="KW-0255">Endonuclease</keyword>
<feature type="compositionally biased region" description="Low complexity" evidence="11">
    <location>
        <begin position="412"/>
        <end position="429"/>
    </location>
</feature>
<evidence type="ECO:0000256" key="2">
    <source>
        <dbReference type="ARBA" id="ARBA00022695"/>
    </source>
</evidence>
<dbReference type="PROSITE" id="PS52020">
    <property type="entry name" value="CRESS_DNA_REP"/>
    <property type="match status" value="1"/>
</dbReference>
<evidence type="ECO:0000256" key="4">
    <source>
        <dbReference type="ARBA" id="ARBA00022722"/>
    </source>
</evidence>
<evidence type="ECO:0000256" key="9">
    <source>
        <dbReference type="ARBA" id="ARBA00023124"/>
    </source>
</evidence>
<keyword evidence="3" id="KW-0235">DNA replication</keyword>
<evidence type="ECO:0000313" key="13">
    <source>
        <dbReference type="EMBL" id="GBE88640.1"/>
    </source>
</evidence>
<comment type="caution">
    <text evidence="13">The sequence shown here is derived from an EMBL/GenBank/DDBJ whole genome shotgun (WGS) entry which is preliminary data.</text>
</comment>
<dbReference type="GO" id="GO:0016888">
    <property type="term" value="F:DNA endonuclease activity, producing 5'-phosphomonoesters"/>
    <property type="evidence" value="ECO:0007669"/>
    <property type="project" value="InterPro"/>
</dbReference>
<protein>
    <submittedName>
        <fullName evidence="13">Replication associated protein</fullName>
    </submittedName>
</protein>
<accession>A0A401H2Q0</accession>
<dbReference type="GO" id="GO:0006260">
    <property type="term" value="P:DNA replication"/>
    <property type="evidence" value="ECO:0007669"/>
    <property type="project" value="UniProtKB-KW"/>
</dbReference>
<evidence type="ECO:0000256" key="3">
    <source>
        <dbReference type="ARBA" id="ARBA00022705"/>
    </source>
</evidence>
<name>A0A401H2Q0_9APHY</name>
<organism evidence="13 14">
    <name type="scientific">Sparassis crispa</name>
    <dbReference type="NCBI Taxonomy" id="139825"/>
    <lineage>
        <taxon>Eukaryota</taxon>
        <taxon>Fungi</taxon>
        <taxon>Dikarya</taxon>
        <taxon>Basidiomycota</taxon>
        <taxon>Agaricomycotina</taxon>
        <taxon>Agaricomycetes</taxon>
        <taxon>Polyporales</taxon>
        <taxon>Sparassidaceae</taxon>
        <taxon>Sparassis</taxon>
    </lineage>
</organism>
<dbReference type="Proteomes" id="UP000287166">
    <property type="component" value="Unassembled WGS sequence"/>
</dbReference>
<keyword evidence="6" id="KW-0547">Nucleotide-binding</keyword>
<dbReference type="GO" id="GO:0016779">
    <property type="term" value="F:nucleotidyltransferase activity"/>
    <property type="evidence" value="ECO:0007669"/>
    <property type="project" value="UniProtKB-KW"/>
</dbReference>
<keyword evidence="14" id="KW-1185">Reference proteome</keyword>
<keyword evidence="9" id="KW-0190">Covalent protein-DNA linkage</keyword>
<dbReference type="Gene3D" id="3.40.1310.20">
    <property type="match status" value="1"/>
</dbReference>
<dbReference type="OrthoDB" id="2977716at2759"/>
<sequence>MPPAHLQARLAAPNGVALGGRQPLGLVGSTATSAGPGYRLQSMYWLITWSRVDAKFDEPVAEQKLRGLVPGAEQGLRVKLAHEEHDDGGPHYHAFVAFRKTPSIRNAQVKLTVGENKPHFTKVNPRMKHVACDYVGRADKRGACMVCNDFDIGWHEAETPLDLRPAQLGSGSEEAQAEAAALTSQSKADTKYRFILQESATPDEFLANCAKYAPSDYCRNHINLVAASKHAFARAPEPYQRPSGLVLDTSTYPAIEGWLNDELKPHLGRGPSGIRGKSLCLWGPSRTGKTTWVKNLGGTFAYMGNHFNVDEFNPKVNYLIFDDISGGLDGLPSYKSWLGCQARFHVTDKYRAKTSIEWGRLCVYLSNHDPRKGPRVSAADRDWLNRNLVFQYIDAAHPLVRFDPACAAGADSNAAPATPPAHHTPNSTPLMAGALADLSGDAEELTGTESHREWPRTDSATPASPCPGDVSYGGPSPDTAPPPEVLTAAASALKRRRPASDVGYETRLDTGHLRRGPVMRGRAKVVL</sequence>
<evidence type="ECO:0000256" key="1">
    <source>
        <dbReference type="ARBA" id="ARBA00022679"/>
    </source>
</evidence>
<feature type="domain" description="CRESS-DNA virus Rep endonuclease" evidence="12">
    <location>
        <begin position="39"/>
        <end position="155"/>
    </location>
</feature>
<dbReference type="GeneID" id="38785557"/>
<keyword evidence="8" id="KW-0378">Hydrolase</keyword>
<evidence type="ECO:0000256" key="10">
    <source>
        <dbReference type="ARBA" id="ARBA00023125"/>
    </source>
</evidence>
<evidence type="ECO:0000256" key="7">
    <source>
        <dbReference type="ARBA" id="ARBA00022759"/>
    </source>
</evidence>
<dbReference type="RefSeq" id="XP_027619553.1">
    <property type="nucleotide sequence ID" value="XM_027763752.1"/>
</dbReference>
<dbReference type="SUPFAM" id="SSF52540">
    <property type="entry name" value="P-loop containing nucleoside triphosphate hydrolases"/>
    <property type="match status" value="1"/>
</dbReference>
<keyword evidence="10" id="KW-0238">DNA-binding</keyword>
<feature type="region of interest" description="Disordered" evidence="11">
    <location>
        <begin position="410"/>
        <end position="481"/>
    </location>
</feature>
<evidence type="ECO:0000313" key="14">
    <source>
        <dbReference type="Proteomes" id="UP000287166"/>
    </source>
</evidence>
<dbReference type="GO" id="GO:0000166">
    <property type="term" value="F:nucleotide binding"/>
    <property type="evidence" value="ECO:0007669"/>
    <property type="project" value="UniProtKB-KW"/>
</dbReference>
<reference evidence="13 14" key="1">
    <citation type="journal article" date="2018" name="Sci. Rep.">
        <title>Genome sequence of the cauliflower mushroom Sparassis crispa (Hanabiratake) and its association with beneficial usage.</title>
        <authorList>
            <person name="Kiyama R."/>
            <person name="Furutani Y."/>
            <person name="Kawaguchi K."/>
            <person name="Nakanishi T."/>
        </authorList>
    </citation>
    <scope>NUCLEOTIDE SEQUENCE [LARGE SCALE GENOMIC DNA]</scope>
</reference>